<keyword evidence="2" id="KW-1185">Reference proteome</keyword>
<reference evidence="1 2" key="1">
    <citation type="submission" date="2021-10" db="EMBL/GenBank/DDBJ databases">
        <title>Draft genome of Aestuariibacter halophilus JC2043.</title>
        <authorList>
            <person name="Emsley S.A."/>
            <person name="Pfannmuller K.M."/>
            <person name="Ushijima B."/>
            <person name="Saw J.H."/>
            <person name="Videau P."/>
        </authorList>
    </citation>
    <scope>NUCLEOTIDE SEQUENCE [LARGE SCALE GENOMIC DNA]</scope>
    <source>
        <strain evidence="1 2">JC2043</strain>
    </source>
</reference>
<evidence type="ECO:0000313" key="2">
    <source>
        <dbReference type="Proteomes" id="UP001520878"/>
    </source>
</evidence>
<accession>A0ABS8GCE5</accession>
<sequence>MLEHGEYLVDRFGQFVTFVARGPWNDPSLRRGSKRLGSVLKDVDQTQPWVQLSCLYGESLMPPDAFEVFVRETARRKSFGLTALAIVLKDTEYPKTIVRQLSAGYEQADIEHQFFDEIEPALDWLASFPVVFDKNQVMQFFNDNTL</sequence>
<dbReference type="EMBL" id="JAJEWP010000005">
    <property type="protein sequence ID" value="MCC2617490.1"/>
    <property type="molecule type" value="Genomic_DNA"/>
</dbReference>
<gene>
    <name evidence="1" type="ORF">LJ739_14650</name>
</gene>
<dbReference type="RefSeq" id="WP_229161690.1">
    <property type="nucleotide sequence ID" value="NZ_JAJEWP010000005.1"/>
</dbReference>
<evidence type="ECO:0000313" key="1">
    <source>
        <dbReference type="EMBL" id="MCC2617490.1"/>
    </source>
</evidence>
<proteinExistence type="predicted"/>
<dbReference type="Proteomes" id="UP001520878">
    <property type="component" value="Unassembled WGS sequence"/>
</dbReference>
<name>A0ABS8GCE5_9ALTE</name>
<protein>
    <submittedName>
        <fullName evidence="1">Uncharacterized protein</fullName>
    </submittedName>
</protein>
<organism evidence="1 2">
    <name type="scientific">Fluctibacter halophilus</name>
    <dbReference type="NCBI Taxonomy" id="226011"/>
    <lineage>
        <taxon>Bacteria</taxon>
        <taxon>Pseudomonadati</taxon>
        <taxon>Pseudomonadota</taxon>
        <taxon>Gammaproteobacteria</taxon>
        <taxon>Alteromonadales</taxon>
        <taxon>Alteromonadaceae</taxon>
        <taxon>Fluctibacter</taxon>
    </lineage>
</organism>
<comment type="caution">
    <text evidence="1">The sequence shown here is derived from an EMBL/GenBank/DDBJ whole genome shotgun (WGS) entry which is preliminary data.</text>
</comment>